<dbReference type="Pfam" id="PF01965">
    <property type="entry name" value="DJ-1_PfpI"/>
    <property type="match status" value="1"/>
</dbReference>
<proteinExistence type="predicted"/>
<dbReference type="PANTHER" id="PTHR48094:SF5">
    <property type="entry name" value="PROTEIN DJ-1 HOMOLOG"/>
    <property type="match status" value="1"/>
</dbReference>
<evidence type="ECO:0000313" key="2">
    <source>
        <dbReference type="EMBL" id="AAZ25426.1"/>
    </source>
</evidence>
<dbReference type="EMBL" id="CP000083">
    <property type="protein sequence ID" value="AAZ25426.1"/>
    <property type="molecule type" value="Genomic_DNA"/>
</dbReference>
<protein>
    <submittedName>
        <fullName evidence="2">DJ-1/PfpI family protein</fullName>
    </submittedName>
</protein>
<dbReference type="InterPro" id="IPR002818">
    <property type="entry name" value="DJ-1/PfpI"/>
</dbReference>
<dbReference type="RefSeq" id="WP_011041651.1">
    <property type="nucleotide sequence ID" value="NC_003910.7"/>
</dbReference>
<evidence type="ECO:0000313" key="3">
    <source>
        <dbReference type="Proteomes" id="UP000000547"/>
    </source>
</evidence>
<dbReference type="CDD" id="cd03135">
    <property type="entry name" value="GATase1_DJ-1"/>
    <property type="match status" value="1"/>
</dbReference>
<dbReference type="GO" id="GO:0005737">
    <property type="term" value="C:cytoplasm"/>
    <property type="evidence" value="ECO:0007669"/>
    <property type="project" value="TreeGrafter"/>
</dbReference>
<evidence type="ECO:0000259" key="1">
    <source>
        <dbReference type="Pfam" id="PF01965"/>
    </source>
</evidence>
<gene>
    <name evidence="2" type="ordered locus">CPS_0802</name>
</gene>
<dbReference type="HOGENOM" id="CLU_000445_44_2_6"/>
<dbReference type="InterPro" id="IPR029062">
    <property type="entry name" value="Class_I_gatase-like"/>
</dbReference>
<reference evidence="2" key="1">
    <citation type="journal article" date="2005" name="Proc. Natl. Acad. Sci. U.S.A.">
        <title>The psychrophilic lifestyle as revealed by the genome sequence of Colwellia psychrerythraea 34H through genomic and proteomic analyses.</title>
        <authorList>
            <person name="Methe B.A."/>
            <person name="Nelson K.E."/>
            <person name="Deming J.W."/>
            <person name="Momen B."/>
            <person name="Melamud E."/>
            <person name="Zhang X."/>
            <person name="Moult J."/>
            <person name="Madupu R."/>
            <person name="Nelson W.C."/>
            <person name="Dodson R.J."/>
            <person name="Brinkac L.M."/>
            <person name="Daugherty S.C."/>
            <person name="Durkin A.S."/>
            <person name="DeBoy R.T."/>
            <person name="Kolonay J.F."/>
            <person name="Sullivan S.A."/>
            <person name="Zhou L."/>
            <person name="Davidsen T.M."/>
            <person name="Wu M."/>
            <person name="Huston A.L."/>
            <person name="Lewis M."/>
            <person name="Weaver B."/>
            <person name="Weidman J.F."/>
            <person name="Khouri H."/>
            <person name="Utterback T.R."/>
            <person name="Feldblyum T.V."/>
            <person name="Fraser C.M."/>
        </authorList>
    </citation>
    <scope>NUCLEOTIDE SEQUENCE [LARGE SCALE GENOMIC DNA]</scope>
    <source>
        <strain evidence="2">34H</strain>
    </source>
</reference>
<dbReference type="KEGG" id="cps:CPS_0802"/>
<sequence length="207" mass="22539">MKKIMMLLANGVEPLEMSVFTDVMGWATILGDEAIELTDVALHTEIETTFGLTIKPSKMLQDIDLADYDAIAIPGGFEPSGFYVDALSEPFIKAIKYFNEQGKTIASVCVSSIALGNAGILTGKKATTYHQVGGKRKQQLEESGAIFIDRPIVQDQHIITSTGPGTAIEVAFSLLEQVTSAENVAEIRRKMRVPTPSDDWYLSPQVT</sequence>
<name>Q488G4_COLP3</name>
<dbReference type="STRING" id="167879.CPS_0802"/>
<accession>Q488G4</accession>
<organism evidence="2 3">
    <name type="scientific">Colwellia psychrerythraea (strain 34H / ATCC BAA-681)</name>
    <name type="common">Vibrio psychroerythus</name>
    <dbReference type="NCBI Taxonomy" id="167879"/>
    <lineage>
        <taxon>Bacteria</taxon>
        <taxon>Pseudomonadati</taxon>
        <taxon>Pseudomonadota</taxon>
        <taxon>Gammaproteobacteria</taxon>
        <taxon>Alteromonadales</taxon>
        <taxon>Colwelliaceae</taxon>
        <taxon>Colwellia</taxon>
    </lineage>
</organism>
<dbReference type="InterPro" id="IPR050325">
    <property type="entry name" value="Prot/Nucl_acid_deglycase"/>
</dbReference>
<dbReference type="Proteomes" id="UP000000547">
    <property type="component" value="Chromosome"/>
</dbReference>
<dbReference type="AlphaFoldDB" id="Q488G4"/>
<dbReference type="SUPFAM" id="SSF52317">
    <property type="entry name" value="Class I glutamine amidotransferase-like"/>
    <property type="match status" value="1"/>
</dbReference>
<feature type="domain" description="DJ-1/PfpI" evidence="1">
    <location>
        <begin position="2"/>
        <end position="177"/>
    </location>
</feature>
<dbReference type="Gene3D" id="3.40.50.880">
    <property type="match status" value="1"/>
</dbReference>
<dbReference type="PANTHER" id="PTHR48094">
    <property type="entry name" value="PROTEIN/NUCLEIC ACID DEGLYCASE DJ-1-RELATED"/>
    <property type="match status" value="1"/>
</dbReference>